<evidence type="ECO:0000256" key="1">
    <source>
        <dbReference type="ARBA" id="ARBA00004651"/>
    </source>
</evidence>
<gene>
    <name evidence="8" type="ORF">MNBD_IGNAVI01-1245</name>
</gene>
<protein>
    <submittedName>
        <fullName evidence="8">Hydrogenase cytochrome b subunit</fullName>
    </submittedName>
</protein>
<feature type="transmembrane region" description="Helical" evidence="7">
    <location>
        <begin position="329"/>
        <end position="352"/>
    </location>
</feature>
<evidence type="ECO:0000256" key="5">
    <source>
        <dbReference type="ARBA" id="ARBA00022989"/>
    </source>
</evidence>
<feature type="transmembrane region" description="Helical" evidence="7">
    <location>
        <begin position="372"/>
        <end position="394"/>
    </location>
</feature>
<dbReference type="GO" id="GO:0005886">
    <property type="term" value="C:plasma membrane"/>
    <property type="evidence" value="ECO:0007669"/>
    <property type="project" value="UniProtKB-SubCell"/>
</dbReference>
<reference evidence="8" key="1">
    <citation type="submission" date="2018-06" db="EMBL/GenBank/DDBJ databases">
        <authorList>
            <person name="Zhirakovskaya E."/>
        </authorList>
    </citation>
    <scope>NUCLEOTIDE SEQUENCE</scope>
</reference>
<evidence type="ECO:0000256" key="6">
    <source>
        <dbReference type="ARBA" id="ARBA00023136"/>
    </source>
</evidence>
<feature type="transmembrane region" description="Helical" evidence="7">
    <location>
        <begin position="260"/>
        <end position="280"/>
    </location>
</feature>
<dbReference type="Pfam" id="PF03916">
    <property type="entry name" value="NrfD"/>
    <property type="match status" value="1"/>
</dbReference>
<feature type="transmembrane region" description="Helical" evidence="7">
    <location>
        <begin position="130"/>
        <end position="153"/>
    </location>
</feature>
<organism evidence="8">
    <name type="scientific">hydrothermal vent metagenome</name>
    <dbReference type="NCBI Taxonomy" id="652676"/>
    <lineage>
        <taxon>unclassified sequences</taxon>
        <taxon>metagenomes</taxon>
        <taxon>ecological metagenomes</taxon>
    </lineage>
</organism>
<feature type="transmembrane region" description="Helical" evidence="7">
    <location>
        <begin position="53"/>
        <end position="77"/>
    </location>
</feature>
<keyword evidence="6 7" id="KW-0472">Membrane</keyword>
<feature type="transmembrane region" description="Helical" evidence="7">
    <location>
        <begin position="292"/>
        <end position="317"/>
    </location>
</feature>
<dbReference type="PANTHER" id="PTHR30074:SF4">
    <property type="entry name" value="NI_FE-HYDROGENASE 2 B-TYPE CYTOCHROME SUBUNIT-RELATED"/>
    <property type="match status" value="1"/>
</dbReference>
<dbReference type="EMBL" id="UOGD01000004">
    <property type="protein sequence ID" value="VAX15051.1"/>
    <property type="molecule type" value="Genomic_DNA"/>
</dbReference>
<comment type="subcellular location">
    <subcellularLocation>
        <location evidence="1">Cell membrane</location>
        <topology evidence="1">Multi-pass membrane protein</topology>
    </subcellularLocation>
</comment>
<feature type="transmembrane region" description="Helical" evidence="7">
    <location>
        <begin position="20"/>
        <end position="41"/>
    </location>
</feature>
<feature type="transmembrane region" description="Helical" evidence="7">
    <location>
        <begin position="226"/>
        <end position="248"/>
    </location>
</feature>
<name>A0A3B1BKH9_9ZZZZ</name>
<comment type="similarity">
    <text evidence="2">Belongs to the NrfD family.</text>
</comment>
<feature type="transmembrane region" description="Helical" evidence="7">
    <location>
        <begin position="189"/>
        <end position="214"/>
    </location>
</feature>
<dbReference type="InterPro" id="IPR051817">
    <property type="entry name" value="FDH_cytochrome_b556_subunit"/>
</dbReference>
<dbReference type="AlphaFoldDB" id="A0A3B1BKH9"/>
<feature type="transmembrane region" description="Helical" evidence="7">
    <location>
        <begin position="89"/>
        <end position="110"/>
    </location>
</feature>
<dbReference type="PANTHER" id="PTHR30074">
    <property type="entry name" value="FORMATE DEHYDROGENASE, NITRATE-INDUCIBLE, CYTOCHROME B556 FDN SUBUNIT"/>
    <property type="match status" value="1"/>
</dbReference>
<evidence type="ECO:0000256" key="2">
    <source>
        <dbReference type="ARBA" id="ARBA00008929"/>
    </source>
</evidence>
<keyword evidence="5 7" id="KW-1133">Transmembrane helix</keyword>
<evidence type="ECO:0000256" key="7">
    <source>
        <dbReference type="SAM" id="Phobius"/>
    </source>
</evidence>
<evidence type="ECO:0000256" key="4">
    <source>
        <dbReference type="ARBA" id="ARBA00022692"/>
    </source>
</evidence>
<proteinExistence type="inferred from homology"/>
<sequence length="414" mass="45898">MEELLKPTPLKNKYITPGVIVLIVLALNGIIFLTIRLLYGLGAVTNLDTQHPWGIWIAIDVACGVALAAGGFTTAALSHVIHRDKYEALIRPALLTAMLGYTFVAFGVMIDLGRWYYIWHPLIFWNGNSPLFEVGICVMFYLTVLYIEFLPLVTERFIGKVFLPGILARFNKQIDALLRALSRGLSKTMFIFVIAGVVLSTLHQSSLGTLMIVAGSKVHPLWHTPILPLLFLLSAIAVGFPMVIFESLIASRSFKLKPEINLLSSLAKIIGPLLFIYFAFKIGDMVIRGTYVYLAVVNTASVMFTIELVVGVIIPLRMFFSEKVIKTRWGLFIASSLVIVGVVINRINTFLVSYNPPYAVKSYFPSVGEISVTVGMIALLILLYRAAVLIFPVISKPDKRLVPKSKYEIRGGQS</sequence>
<evidence type="ECO:0000313" key="8">
    <source>
        <dbReference type="EMBL" id="VAX15051.1"/>
    </source>
</evidence>
<keyword evidence="3" id="KW-1003">Cell membrane</keyword>
<evidence type="ECO:0000256" key="3">
    <source>
        <dbReference type="ARBA" id="ARBA00022475"/>
    </source>
</evidence>
<accession>A0A3B1BKH9</accession>
<keyword evidence="4 7" id="KW-0812">Transmembrane</keyword>
<dbReference type="InterPro" id="IPR005614">
    <property type="entry name" value="NrfD-like"/>
</dbReference>
<dbReference type="GO" id="GO:0009061">
    <property type="term" value="P:anaerobic respiration"/>
    <property type="evidence" value="ECO:0007669"/>
    <property type="project" value="TreeGrafter"/>
</dbReference>